<organism evidence="1">
    <name type="scientific">Caldithrix abyssi</name>
    <dbReference type="NCBI Taxonomy" id="187145"/>
    <lineage>
        <taxon>Bacteria</taxon>
        <taxon>Pseudomonadati</taxon>
        <taxon>Calditrichota</taxon>
        <taxon>Calditrichia</taxon>
        <taxon>Calditrichales</taxon>
        <taxon>Calditrichaceae</taxon>
        <taxon>Caldithrix</taxon>
    </lineage>
</organism>
<dbReference type="AlphaFoldDB" id="A0A7V5PP50"/>
<protein>
    <recommendedName>
        <fullName evidence="2">LPP20 lipoprotein</fullName>
    </recommendedName>
</protein>
<proteinExistence type="predicted"/>
<evidence type="ECO:0000313" key="1">
    <source>
        <dbReference type="EMBL" id="HHJ52669.1"/>
    </source>
</evidence>
<name>A0A7V5PP50_CALAY</name>
<dbReference type="Proteomes" id="UP000886124">
    <property type="component" value="Unassembled WGS sequence"/>
</dbReference>
<dbReference type="EMBL" id="DROD01000392">
    <property type="protein sequence ID" value="HHJ52669.1"/>
    <property type="molecule type" value="Genomic_DNA"/>
</dbReference>
<evidence type="ECO:0008006" key="2">
    <source>
        <dbReference type="Google" id="ProtNLM"/>
    </source>
</evidence>
<accession>A0A7V5PP50</accession>
<reference evidence="1" key="1">
    <citation type="journal article" date="2020" name="mSystems">
        <title>Genome- and Community-Level Interaction Insights into Carbon Utilization and Element Cycling Functions of Hydrothermarchaeota in Hydrothermal Sediment.</title>
        <authorList>
            <person name="Zhou Z."/>
            <person name="Liu Y."/>
            <person name="Xu W."/>
            <person name="Pan J."/>
            <person name="Luo Z.H."/>
            <person name="Li M."/>
        </authorList>
    </citation>
    <scope>NUCLEOTIDE SEQUENCE [LARGE SCALE GENOMIC DNA]</scope>
    <source>
        <strain evidence="1">HyVt-527</strain>
    </source>
</reference>
<sequence length="316" mass="36372">MKFRILFLILIMILPLMAQQVDRNRIIRSGKYYYGQGVAETMDEARDQALSELTSQIAVRVASTFQRNLKETSDQKLEESVESILKTHSTATLHNVKIDAQPTADGLISVFCYLEKSEVAKIFEERKKLIAEIAEKAQRFADNDNYAFALKYYYFATILLKSLPDENMVYDGVNYTNELPVRINQLINSVRFEFLEDEYISDKEREITLRVTANGRPVALLDFFFWDGTHQVAVQARDGMATLTLLGPSVSFTQLRLNIKYSYYEARSEYKAIDDLWKLVNRPTFTSLKTVQLKKVNRRTAPTALSLQKQKTAVKN</sequence>
<gene>
    <name evidence="1" type="ORF">ENJ89_05700</name>
</gene>
<dbReference type="Gene3D" id="3.10.28.20">
    <property type="entry name" value="Acetamidase/Formamidase-like domains"/>
    <property type="match status" value="1"/>
</dbReference>
<comment type="caution">
    <text evidence="1">The sequence shown here is derived from an EMBL/GenBank/DDBJ whole genome shotgun (WGS) entry which is preliminary data.</text>
</comment>